<accession>A0A5C6DRK5</accession>
<evidence type="ECO:0000313" key="2">
    <source>
        <dbReference type="EMBL" id="TWU39923.1"/>
    </source>
</evidence>
<gene>
    <name evidence="2" type="ORF">Q31b_32390</name>
</gene>
<dbReference type="EMBL" id="SJPY01000005">
    <property type="protein sequence ID" value="TWU39923.1"/>
    <property type="molecule type" value="Genomic_DNA"/>
</dbReference>
<evidence type="ECO:0000256" key="1">
    <source>
        <dbReference type="SAM" id="SignalP"/>
    </source>
</evidence>
<organism evidence="2 3">
    <name type="scientific">Novipirellula aureliae</name>
    <dbReference type="NCBI Taxonomy" id="2527966"/>
    <lineage>
        <taxon>Bacteria</taxon>
        <taxon>Pseudomonadati</taxon>
        <taxon>Planctomycetota</taxon>
        <taxon>Planctomycetia</taxon>
        <taxon>Pirellulales</taxon>
        <taxon>Pirellulaceae</taxon>
        <taxon>Novipirellula</taxon>
    </lineage>
</organism>
<protein>
    <submittedName>
        <fullName evidence="2">Uncharacterized protein</fullName>
    </submittedName>
</protein>
<feature type="signal peptide" evidence="1">
    <location>
        <begin position="1"/>
        <end position="21"/>
    </location>
</feature>
<keyword evidence="1" id="KW-0732">Signal</keyword>
<reference evidence="2 3" key="1">
    <citation type="submission" date="2019-02" db="EMBL/GenBank/DDBJ databases">
        <title>Deep-cultivation of Planctomycetes and their phenomic and genomic characterization uncovers novel biology.</title>
        <authorList>
            <person name="Wiegand S."/>
            <person name="Jogler M."/>
            <person name="Boedeker C."/>
            <person name="Pinto D."/>
            <person name="Vollmers J."/>
            <person name="Rivas-Marin E."/>
            <person name="Kohn T."/>
            <person name="Peeters S.H."/>
            <person name="Heuer A."/>
            <person name="Rast P."/>
            <person name="Oberbeckmann S."/>
            <person name="Bunk B."/>
            <person name="Jeske O."/>
            <person name="Meyerdierks A."/>
            <person name="Storesund J.E."/>
            <person name="Kallscheuer N."/>
            <person name="Luecker S."/>
            <person name="Lage O.M."/>
            <person name="Pohl T."/>
            <person name="Merkel B.J."/>
            <person name="Hornburger P."/>
            <person name="Mueller R.-W."/>
            <person name="Bruemmer F."/>
            <person name="Labrenz M."/>
            <person name="Spormann A.M."/>
            <person name="Op Den Camp H."/>
            <person name="Overmann J."/>
            <person name="Amann R."/>
            <person name="Jetten M.S.M."/>
            <person name="Mascher T."/>
            <person name="Medema M.H."/>
            <person name="Devos D.P."/>
            <person name="Kaster A.-K."/>
            <person name="Ovreas L."/>
            <person name="Rohde M."/>
            <person name="Galperin M.Y."/>
            <person name="Jogler C."/>
        </authorList>
    </citation>
    <scope>NUCLEOTIDE SEQUENCE [LARGE SCALE GENOMIC DNA]</scope>
    <source>
        <strain evidence="2 3">Q31b</strain>
    </source>
</reference>
<feature type="chain" id="PRO_5022754461" evidence="1">
    <location>
        <begin position="22"/>
        <end position="138"/>
    </location>
</feature>
<comment type="caution">
    <text evidence="2">The sequence shown here is derived from an EMBL/GenBank/DDBJ whole genome shotgun (WGS) entry which is preliminary data.</text>
</comment>
<evidence type="ECO:0000313" key="3">
    <source>
        <dbReference type="Proteomes" id="UP000315471"/>
    </source>
</evidence>
<keyword evidence="3" id="KW-1185">Reference proteome</keyword>
<sequence precursor="true">MRFVRSLLMTLLVAVPVAIQAQTPEWSPHRGGVVPQGSPWAVPVQAVPVHPVIRSPNTLINPGKKDLGRQLVEQYAETHPPRTSIRRRKLPAPATIPEAIEQPRWKTPYSYGYFGANPKPIWTKHHGYRDNYTQWTRH</sequence>
<proteinExistence type="predicted"/>
<name>A0A5C6DRK5_9BACT</name>
<dbReference type="AlphaFoldDB" id="A0A5C6DRK5"/>
<dbReference type="RefSeq" id="WP_231617606.1">
    <property type="nucleotide sequence ID" value="NZ_SJPY01000005.1"/>
</dbReference>
<dbReference type="Proteomes" id="UP000315471">
    <property type="component" value="Unassembled WGS sequence"/>
</dbReference>